<dbReference type="EMBL" id="JBHUHO010000039">
    <property type="protein sequence ID" value="MFD2117277.1"/>
    <property type="molecule type" value="Genomic_DNA"/>
</dbReference>
<dbReference type="PANTHER" id="PTHR10000:SF8">
    <property type="entry name" value="HAD SUPERFAMILY HYDROLASE-LIKE, TYPE 3"/>
    <property type="match status" value="1"/>
</dbReference>
<dbReference type="CDD" id="cd07516">
    <property type="entry name" value="HAD_Pase"/>
    <property type="match status" value="1"/>
</dbReference>
<dbReference type="InterPro" id="IPR000150">
    <property type="entry name" value="Cof"/>
</dbReference>
<dbReference type="Gene3D" id="3.40.50.1000">
    <property type="entry name" value="HAD superfamily/HAD-like"/>
    <property type="match status" value="1"/>
</dbReference>
<dbReference type="EC" id="3.1.3.-" evidence="1"/>
<accession>A0ABW4YNJ3</accession>
<dbReference type="InterPro" id="IPR006379">
    <property type="entry name" value="HAD-SF_hydro_IIB"/>
</dbReference>
<dbReference type="SUPFAM" id="SSF56784">
    <property type="entry name" value="HAD-like"/>
    <property type="match status" value="1"/>
</dbReference>
<dbReference type="SFLD" id="SFLDS00003">
    <property type="entry name" value="Haloacid_Dehalogenase"/>
    <property type="match status" value="1"/>
</dbReference>
<sequence>MTNQNLLQTLKYNLIALDIDGTLINDQHEITEEMQSTIAALLGAGADVVLCTGRGPTSTIPILNKLSLTGSAIVHNGSVVIEAGTKQVLYENGFSIVELFPFITYCRQHDINFDVNTALQMMIETTTPELTQMYIDYEESPVLCSDLDRLEQQVVKMTVFAEESIISEVEAIWATWDLPEQLQLIRSGEQFLDIQSKTASKGNALEAYAKLKQIDRSQVIAIGNYFNDVSMLQFAGLGVAMGNSPDEVKELADYVTDTNNNDGAAKALRKYVWNE</sequence>
<dbReference type="SFLD" id="SFLDG01140">
    <property type="entry name" value="C2.B:_Phosphomannomutase_and_P"/>
    <property type="match status" value="1"/>
</dbReference>
<protein>
    <submittedName>
        <fullName evidence="1">Cof-type HAD-IIB family hydrolase</fullName>
        <ecNumber evidence="1">3.1.3.-</ecNumber>
    </submittedName>
</protein>
<proteinExistence type="predicted"/>
<gene>
    <name evidence="1" type="ORF">ACFSJH_16225</name>
</gene>
<dbReference type="Proteomes" id="UP001597362">
    <property type="component" value="Unassembled WGS sequence"/>
</dbReference>
<dbReference type="RefSeq" id="WP_377774292.1">
    <property type="nucleotide sequence ID" value="NZ_JBHUHO010000039.1"/>
</dbReference>
<dbReference type="PANTHER" id="PTHR10000">
    <property type="entry name" value="PHOSPHOSERINE PHOSPHATASE"/>
    <property type="match status" value="1"/>
</dbReference>
<dbReference type="InterPro" id="IPR023214">
    <property type="entry name" value="HAD_sf"/>
</dbReference>
<reference evidence="2" key="1">
    <citation type="journal article" date="2019" name="Int. J. Syst. Evol. Microbiol.">
        <title>The Global Catalogue of Microorganisms (GCM) 10K type strain sequencing project: providing services to taxonomists for standard genome sequencing and annotation.</title>
        <authorList>
            <consortium name="The Broad Institute Genomics Platform"/>
            <consortium name="The Broad Institute Genome Sequencing Center for Infectious Disease"/>
            <person name="Wu L."/>
            <person name="Ma J."/>
        </authorList>
    </citation>
    <scope>NUCLEOTIDE SEQUENCE [LARGE SCALE GENOMIC DNA]</scope>
    <source>
        <strain evidence="2">GH52</strain>
    </source>
</reference>
<name>A0ABW4YNJ3_9BACL</name>
<keyword evidence="1" id="KW-0378">Hydrolase</keyword>
<evidence type="ECO:0000313" key="2">
    <source>
        <dbReference type="Proteomes" id="UP001597362"/>
    </source>
</evidence>
<dbReference type="GO" id="GO:0016787">
    <property type="term" value="F:hydrolase activity"/>
    <property type="evidence" value="ECO:0007669"/>
    <property type="project" value="UniProtKB-KW"/>
</dbReference>
<dbReference type="Pfam" id="PF08282">
    <property type="entry name" value="Hydrolase_3"/>
    <property type="match status" value="1"/>
</dbReference>
<evidence type="ECO:0000313" key="1">
    <source>
        <dbReference type="EMBL" id="MFD2117277.1"/>
    </source>
</evidence>
<comment type="caution">
    <text evidence="1">The sequence shown here is derived from an EMBL/GenBank/DDBJ whole genome shotgun (WGS) entry which is preliminary data.</text>
</comment>
<organism evidence="1 2">
    <name type="scientific">Paenibacillus yanchengensis</name>
    <dbReference type="NCBI Taxonomy" id="2035833"/>
    <lineage>
        <taxon>Bacteria</taxon>
        <taxon>Bacillati</taxon>
        <taxon>Bacillota</taxon>
        <taxon>Bacilli</taxon>
        <taxon>Bacillales</taxon>
        <taxon>Paenibacillaceae</taxon>
        <taxon>Paenibacillus</taxon>
    </lineage>
</organism>
<dbReference type="NCBIfam" id="TIGR01484">
    <property type="entry name" value="HAD-SF-IIB"/>
    <property type="match status" value="1"/>
</dbReference>
<dbReference type="InterPro" id="IPR036412">
    <property type="entry name" value="HAD-like_sf"/>
</dbReference>
<dbReference type="Gene3D" id="3.30.1240.10">
    <property type="match status" value="1"/>
</dbReference>
<keyword evidence="2" id="KW-1185">Reference proteome</keyword>
<dbReference type="NCBIfam" id="TIGR00099">
    <property type="entry name" value="Cof-subfamily"/>
    <property type="match status" value="1"/>
</dbReference>